<evidence type="ECO:0000259" key="5">
    <source>
        <dbReference type="PROSITE" id="PS50931"/>
    </source>
</evidence>
<dbReference type="RefSeq" id="WP_377364828.1">
    <property type="nucleotide sequence ID" value="NZ_JBHTMN010000003.1"/>
</dbReference>
<dbReference type="PANTHER" id="PTHR30537">
    <property type="entry name" value="HTH-TYPE TRANSCRIPTIONAL REGULATOR"/>
    <property type="match status" value="1"/>
</dbReference>
<dbReference type="SUPFAM" id="SSF46785">
    <property type="entry name" value="Winged helix' DNA-binding domain"/>
    <property type="match status" value="1"/>
</dbReference>
<dbReference type="SUPFAM" id="SSF53850">
    <property type="entry name" value="Periplasmic binding protein-like II"/>
    <property type="match status" value="1"/>
</dbReference>
<evidence type="ECO:0000256" key="3">
    <source>
        <dbReference type="ARBA" id="ARBA00023125"/>
    </source>
</evidence>
<dbReference type="InterPro" id="IPR058163">
    <property type="entry name" value="LysR-type_TF_proteobact-type"/>
</dbReference>
<evidence type="ECO:0000256" key="4">
    <source>
        <dbReference type="ARBA" id="ARBA00023163"/>
    </source>
</evidence>
<keyword evidence="4" id="KW-0804">Transcription</keyword>
<dbReference type="EMBL" id="JBHTMN010000003">
    <property type="protein sequence ID" value="MFD1382138.1"/>
    <property type="molecule type" value="Genomic_DNA"/>
</dbReference>
<gene>
    <name evidence="6" type="ORF">ACFQ45_02085</name>
</gene>
<keyword evidence="7" id="KW-1185">Reference proteome</keyword>
<accession>A0ABW4AXV8</accession>
<dbReference type="Gene3D" id="3.40.190.290">
    <property type="match status" value="1"/>
</dbReference>
<evidence type="ECO:0000256" key="1">
    <source>
        <dbReference type="ARBA" id="ARBA00009437"/>
    </source>
</evidence>
<dbReference type="Proteomes" id="UP001597059">
    <property type="component" value="Unassembled WGS sequence"/>
</dbReference>
<reference evidence="7" key="1">
    <citation type="journal article" date="2019" name="Int. J. Syst. Evol. Microbiol.">
        <title>The Global Catalogue of Microorganisms (GCM) 10K type strain sequencing project: providing services to taxonomists for standard genome sequencing and annotation.</title>
        <authorList>
            <consortium name="The Broad Institute Genomics Platform"/>
            <consortium name="The Broad Institute Genome Sequencing Center for Infectious Disease"/>
            <person name="Wu L."/>
            <person name="Ma J."/>
        </authorList>
    </citation>
    <scope>NUCLEOTIDE SEQUENCE [LARGE SCALE GENOMIC DNA]</scope>
    <source>
        <strain evidence="7">JCM 30774</strain>
    </source>
</reference>
<organism evidence="6 7">
    <name type="scientific">Rhodanobacter aciditrophus</name>
    <dbReference type="NCBI Taxonomy" id="1623218"/>
    <lineage>
        <taxon>Bacteria</taxon>
        <taxon>Pseudomonadati</taxon>
        <taxon>Pseudomonadota</taxon>
        <taxon>Gammaproteobacteria</taxon>
        <taxon>Lysobacterales</taxon>
        <taxon>Rhodanobacteraceae</taxon>
        <taxon>Rhodanobacter</taxon>
    </lineage>
</organism>
<dbReference type="InterPro" id="IPR036388">
    <property type="entry name" value="WH-like_DNA-bd_sf"/>
</dbReference>
<dbReference type="InterPro" id="IPR000847">
    <property type="entry name" value="LysR_HTH_N"/>
</dbReference>
<dbReference type="PROSITE" id="PS50931">
    <property type="entry name" value="HTH_LYSR"/>
    <property type="match status" value="1"/>
</dbReference>
<dbReference type="Pfam" id="PF03466">
    <property type="entry name" value="LysR_substrate"/>
    <property type="match status" value="1"/>
</dbReference>
<keyword evidence="2" id="KW-0805">Transcription regulation</keyword>
<comment type="similarity">
    <text evidence="1">Belongs to the LysR transcriptional regulatory family.</text>
</comment>
<dbReference type="PANTHER" id="PTHR30537:SF10">
    <property type="entry name" value="TRANSCRIPTIONAL REGULATOR-RELATED"/>
    <property type="match status" value="1"/>
</dbReference>
<proteinExistence type="inferred from homology"/>
<evidence type="ECO:0000313" key="6">
    <source>
        <dbReference type="EMBL" id="MFD1382138.1"/>
    </source>
</evidence>
<feature type="domain" description="HTH lysR-type" evidence="5">
    <location>
        <begin position="1"/>
        <end position="59"/>
    </location>
</feature>
<dbReference type="InterPro" id="IPR036390">
    <property type="entry name" value="WH_DNA-bd_sf"/>
</dbReference>
<name>A0ABW4AXV8_9GAMM</name>
<dbReference type="Gene3D" id="1.10.10.10">
    <property type="entry name" value="Winged helix-like DNA-binding domain superfamily/Winged helix DNA-binding domain"/>
    <property type="match status" value="1"/>
</dbReference>
<comment type="caution">
    <text evidence="6">The sequence shown here is derived from an EMBL/GenBank/DDBJ whole genome shotgun (WGS) entry which is preliminary data.</text>
</comment>
<evidence type="ECO:0000256" key="2">
    <source>
        <dbReference type="ARBA" id="ARBA00023015"/>
    </source>
</evidence>
<dbReference type="InterPro" id="IPR005119">
    <property type="entry name" value="LysR_subst-bd"/>
</dbReference>
<protein>
    <submittedName>
        <fullName evidence="6">LysR family transcriptional regulator</fullName>
    </submittedName>
</protein>
<keyword evidence="3" id="KW-0238">DNA-binding</keyword>
<evidence type="ECO:0000313" key="7">
    <source>
        <dbReference type="Proteomes" id="UP001597059"/>
    </source>
</evidence>
<dbReference type="Pfam" id="PF00126">
    <property type="entry name" value="HTH_1"/>
    <property type="match status" value="1"/>
</dbReference>
<sequence>MKQWEAMEAFVEVVRQGNFSKAASRLNVSASHISRLISHLEARLNTTLLFRTTRSIRLSEAGERFYQHCRDLPNTLASAEEAVAALNQAPMGTLRITCATTFGERYLAPLLNDFLIDNPQVDLDLHLTNREVDLIEEGYDLAVRMGALRDSSLLSRRLCNRAEFLCASREYVDQFGVPHTLSELNRHRCLTGSKTHWVFQQSGQRKEIKVATNWRSNSGPALLDAVRKGLGIAQLPDYYVRDDLASGRLVALLPQYQYPYTGVWLIYPRSQQPSPKLKSVCDFLIERFEKEDIFAQWKTQTLL</sequence>